<evidence type="ECO:0000256" key="7">
    <source>
        <dbReference type="RuleBase" id="RU000461"/>
    </source>
</evidence>
<gene>
    <name evidence="8" type="ORF">ABVK25_005301</name>
</gene>
<keyword evidence="9" id="KW-1185">Reference proteome</keyword>
<accession>A0ABR4B9K9</accession>
<evidence type="ECO:0000313" key="8">
    <source>
        <dbReference type="EMBL" id="KAL2054553.1"/>
    </source>
</evidence>
<evidence type="ECO:0000256" key="6">
    <source>
        <dbReference type="ARBA" id="ARBA00023033"/>
    </source>
</evidence>
<comment type="cofactor">
    <cofactor evidence="1">
        <name>heme</name>
        <dbReference type="ChEBI" id="CHEBI:30413"/>
    </cofactor>
</comment>
<dbReference type="InterPro" id="IPR050121">
    <property type="entry name" value="Cytochrome_P450_monoxygenase"/>
</dbReference>
<dbReference type="InterPro" id="IPR017972">
    <property type="entry name" value="Cyt_P450_CS"/>
</dbReference>
<dbReference type="SUPFAM" id="SSF48264">
    <property type="entry name" value="Cytochrome P450"/>
    <property type="match status" value="1"/>
</dbReference>
<dbReference type="Proteomes" id="UP001590951">
    <property type="component" value="Unassembled WGS sequence"/>
</dbReference>
<name>A0ABR4B9K9_9LECA</name>
<dbReference type="CDD" id="cd11062">
    <property type="entry name" value="CYP58-like"/>
    <property type="match status" value="1"/>
</dbReference>
<reference evidence="8 9" key="1">
    <citation type="submission" date="2024-09" db="EMBL/GenBank/DDBJ databases">
        <title>Rethinking Asexuality: The Enigmatic Case of Functional Sexual Genes in Lepraria (Stereocaulaceae).</title>
        <authorList>
            <person name="Doellman M."/>
            <person name="Sun Y."/>
            <person name="Barcenas-Pena A."/>
            <person name="Lumbsch H.T."/>
            <person name="Grewe F."/>
        </authorList>
    </citation>
    <scope>NUCLEOTIDE SEQUENCE [LARGE SCALE GENOMIC DNA]</scope>
    <source>
        <strain evidence="8 9">Grewe 0041</strain>
    </source>
</reference>
<dbReference type="PANTHER" id="PTHR24305">
    <property type="entry name" value="CYTOCHROME P450"/>
    <property type="match status" value="1"/>
</dbReference>
<evidence type="ECO:0000256" key="4">
    <source>
        <dbReference type="ARBA" id="ARBA00023002"/>
    </source>
</evidence>
<dbReference type="InterPro" id="IPR036396">
    <property type="entry name" value="Cyt_P450_sf"/>
</dbReference>
<evidence type="ECO:0008006" key="10">
    <source>
        <dbReference type="Google" id="ProtNLM"/>
    </source>
</evidence>
<keyword evidence="3 7" id="KW-0479">Metal-binding</keyword>
<dbReference type="PRINTS" id="PR00463">
    <property type="entry name" value="EP450I"/>
</dbReference>
<comment type="caution">
    <text evidence="8">The sequence shown here is derived from an EMBL/GenBank/DDBJ whole genome shotgun (WGS) entry which is preliminary data.</text>
</comment>
<dbReference type="InterPro" id="IPR001128">
    <property type="entry name" value="Cyt_P450"/>
</dbReference>
<keyword evidence="6 7" id="KW-0503">Monooxygenase</keyword>
<dbReference type="PANTHER" id="PTHR24305:SF157">
    <property type="entry name" value="N-ACETYLTRYPTOPHAN 6-HYDROXYLASE IVOC-RELATED"/>
    <property type="match status" value="1"/>
</dbReference>
<evidence type="ECO:0000313" key="9">
    <source>
        <dbReference type="Proteomes" id="UP001590951"/>
    </source>
</evidence>
<evidence type="ECO:0000256" key="2">
    <source>
        <dbReference type="ARBA" id="ARBA00010617"/>
    </source>
</evidence>
<dbReference type="Pfam" id="PF00067">
    <property type="entry name" value="p450"/>
    <property type="match status" value="1"/>
</dbReference>
<evidence type="ECO:0000256" key="3">
    <source>
        <dbReference type="ARBA" id="ARBA00022723"/>
    </source>
</evidence>
<keyword evidence="7" id="KW-0349">Heme</keyword>
<comment type="similarity">
    <text evidence="2 7">Belongs to the cytochrome P450 family.</text>
</comment>
<dbReference type="Gene3D" id="1.10.630.10">
    <property type="entry name" value="Cytochrome P450"/>
    <property type="match status" value="1"/>
</dbReference>
<keyword evidence="4 7" id="KW-0560">Oxidoreductase</keyword>
<dbReference type="PROSITE" id="PS00086">
    <property type="entry name" value="CYTOCHROME_P450"/>
    <property type="match status" value="1"/>
</dbReference>
<dbReference type="InterPro" id="IPR002401">
    <property type="entry name" value="Cyt_P450_E_grp-I"/>
</dbReference>
<evidence type="ECO:0000256" key="5">
    <source>
        <dbReference type="ARBA" id="ARBA00023004"/>
    </source>
</evidence>
<protein>
    <recommendedName>
        <fullName evidence="10">Cytochrome P450</fullName>
    </recommendedName>
</protein>
<organism evidence="8 9">
    <name type="scientific">Lepraria finkii</name>
    <dbReference type="NCBI Taxonomy" id="1340010"/>
    <lineage>
        <taxon>Eukaryota</taxon>
        <taxon>Fungi</taxon>
        <taxon>Dikarya</taxon>
        <taxon>Ascomycota</taxon>
        <taxon>Pezizomycotina</taxon>
        <taxon>Lecanoromycetes</taxon>
        <taxon>OSLEUM clade</taxon>
        <taxon>Lecanoromycetidae</taxon>
        <taxon>Lecanorales</taxon>
        <taxon>Lecanorineae</taxon>
        <taxon>Stereocaulaceae</taxon>
        <taxon>Lepraria</taxon>
    </lineage>
</organism>
<proteinExistence type="inferred from homology"/>
<evidence type="ECO:0000256" key="1">
    <source>
        <dbReference type="ARBA" id="ARBA00001971"/>
    </source>
</evidence>
<dbReference type="EMBL" id="JBHFEH010000015">
    <property type="protein sequence ID" value="KAL2054553.1"/>
    <property type="molecule type" value="Genomic_DNA"/>
</dbReference>
<sequence length="438" mass="49864">MLTKLEGPIVRINPNELHIDDPEYYDELYVGSSRRTMKYEWAMKGFGPTISSFATEGHELHRTRRGALAPYFSKASVYQLEPTVQSVVNKLVSRLEAIRGSGTVINVIDVFTALTADIIGEYAFALPYDFIDNPDFAPHWYRVMMDFAETFHIFKQFGWMEPLVRKIPQGIVKIISPQLGALSTVGDMAKERIARVKAELAEGKKPDEKTIFYDMLTNDQLRPEDKTSERLEAEGISVLAAGSVTTAHMLSLLTFLIVDNTEILTRLQKELHTVMPRPDSQPKWNQLEQLPYLTAIIQEGLRWGYGVTHRLQRISPDVALQYDGWTIPPGIPVSMTSILMHDNQSLFPNPRLFSPERWLQPDSAQLRKYLVTFSKGSRQCLGMNLAYCELYLTLAAIFAPGRFSFEMFETDISDVEIAHDFFIPCERMDSKGIRVLVK</sequence>
<keyword evidence="5 7" id="KW-0408">Iron</keyword>